<dbReference type="Proteomes" id="UP000649114">
    <property type="component" value="Unassembled WGS sequence"/>
</dbReference>
<evidence type="ECO:0000256" key="3">
    <source>
        <dbReference type="SAM" id="SignalP"/>
    </source>
</evidence>
<feature type="compositionally biased region" description="Basic and acidic residues" evidence="1">
    <location>
        <begin position="192"/>
        <end position="209"/>
    </location>
</feature>
<keyword evidence="2" id="KW-0472">Membrane</keyword>
<keyword evidence="3" id="KW-0732">Signal</keyword>
<name>A0AAN5YGQ6_ASPLE</name>
<comment type="caution">
    <text evidence="4">The sequence shown here is derived from an EMBL/GenBank/DDBJ whole genome shotgun (WGS) entry which is preliminary data.</text>
</comment>
<dbReference type="EMBL" id="JAAAPU010000180">
    <property type="protein sequence ID" value="KAF4200677.1"/>
    <property type="molecule type" value="Genomic_DNA"/>
</dbReference>
<organism evidence="4 5">
    <name type="scientific">Aspergillus lentulus</name>
    <dbReference type="NCBI Taxonomy" id="293939"/>
    <lineage>
        <taxon>Eukaryota</taxon>
        <taxon>Fungi</taxon>
        <taxon>Dikarya</taxon>
        <taxon>Ascomycota</taxon>
        <taxon>Pezizomycotina</taxon>
        <taxon>Eurotiomycetes</taxon>
        <taxon>Eurotiomycetidae</taxon>
        <taxon>Eurotiales</taxon>
        <taxon>Aspergillaceae</taxon>
        <taxon>Aspergillus</taxon>
        <taxon>Aspergillus subgen. Fumigati</taxon>
    </lineage>
</organism>
<evidence type="ECO:0000256" key="1">
    <source>
        <dbReference type="SAM" id="MobiDB-lite"/>
    </source>
</evidence>
<proteinExistence type="predicted"/>
<keyword evidence="2" id="KW-0812">Transmembrane</keyword>
<protein>
    <recommendedName>
        <fullName evidence="6">SMODS and SLOG-associating 2TM effector domain-containing protein</fullName>
    </recommendedName>
</protein>
<evidence type="ECO:0000256" key="2">
    <source>
        <dbReference type="SAM" id="Phobius"/>
    </source>
</evidence>
<keyword evidence="2" id="KW-1133">Transmembrane helix</keyword>
<feature type="transmembrane region" description="Helical" evidence="2">
    <location>
        <begin position="313"/>
        <end position="333"/>
    </location>
</feature>
<reference evidence="4" key="2">
    <citation type="submission" date="2020-04" db="EMBL/GenBank/DDBJ databases">
        <authorList>
            <person name="Santos R.A.C."/>
            <person name="Steenwyk J.L."/>
            <person name="Rivero-Menendez O."/>
            <person name="Mead M.E."/>
            <person name="Silva L.P."/>
            <person name="Bastos R.W."/>
            <person name="Alastruey-Izquierdo A."/>
            <person name="Goldman G.H."/>
            <person name="Rokas A."/>
        </authorList>
    </citation>
    <scope>NUCLEOTIDE SEQUENCE</scope>
    <source>
        <strain evidence="4">CNM-CM8927</strain>
    </source>
</reference>
<evidence type="ECO:0000313" key="4">
    <source>
        <dbReference type="EMBL" id="KAF4200677.1"/>
    </source>
</evidence>
<evidence type="ECO:0008006" key="6">
    <source>
        <dbReference type="Google" id="ProtNLM"/>
    </source>
</evidence>
<evidence type="ECO:0000313" key="5">
    <source>
        <dbReference type="Proteomes" id="UP000649114"/>
    </source>
</evidence>
<gene>
    <name evidence="4" type="ORF">CNMCM8927_002727</name>
</gene>
<sequence>MAKQTTMSAVQIYSLFSAFAITGVRADGWDEFANNLATDLAPLIALFGEQATKQFLSESLTWVDNFIFCRAPLGILTAVVSAIRVCGSSSLRAFIGRAQEGDGAAEAELCSSTSRNVCELYNNGGIARVLGRPKILEVIWDPDTDDFYEHTLPAGQPVSEPTCGIFFFEEYLRTKNGENEWREKGKRNNKSQSDEEKKQGKHEEQKEGDNPQMFAPNLSLNIGIKSPQPSLQTSQKRDGSALPWLAKCMPWEWEYAHVEPKQNASSLYWLQPGKQEVGDQVFDAFAYSDYRDPLEEHVTSYKSKQFKNQQTKVGVWVAICVTIGGFVLQFVGLRAMHSAVSVFHLGATLIMAVIRAGLRARRFRDGDNHFTKDGLDLDLVQGHELDWLATRFAENEPPALKTGKKPLRLYVSSAPFAPRNMKSLHTEGLQIVCLEAKGRWPDESLIYGSERGLTRGTPRLLSEAQKVHGVQSHEESQEYSRPNSACRRFKYRARLARMTSPASSIPMASTSAIWEDSHVNVRQCSRQLKSAIEQSPEILLSDNGLVKEEWKAKESIWRSTDRDADGLQGWCIDMSEIEALLGLWTWSMKRNSPDAPIMRRIISRGSKEAADIMLWMEKLNSKPSEDELSIQQEPHLQNANTLWETISGTAQSAISDKQVYVPAGRKAEYTKRPRSDNKKKVRFFGWQGSYAPNATTSDIISVTAKNSVTKMCAQEIFISFLCAVASIVADLGCSMVRRRSSNDFYLVNEKISKLINAFAESGIGSREDAFLCIIPAMQTVSKLPSLSQSLASARTSAADSRKRGDWEQSEDLLRWSFRTSRNAEEELLKSAKALGELYRWALVNKENDKRRQFDIMELGSAGIKWMRQQD</sequence>
<feature type="chain" id="PRO_5043038971" description="SMODS and SLOG-associating 2TM effector domain-containing protein" evidence="3">
    <location>
        <begin position="27"/>
        <end position="870"/>
    </location>
</feature>
<dbReference type="AlphaFoldDB" id="A0AAN5YGQ6"/>
<feature type="region of interest" description="Disordered" evidence="1">
    <location>
        <begin position="179"/>
        <end position="217"/>
    </location>
</feature>
<reference evidence="4" key="1">
    <citation type="journal article" date="2020" name="bioRxiv">
        <title>Genomic and phenotypic heterogeneity of clinical isolates of the human pathogens Aspergillus fumigatus, Aspergillus lentulus and Aspergillus fumigatiaffinis.</title>
        <authorList>
            <person name="dos Santos R.A.C."/>
            <person name="Steenwyk J.L."/>
            <person name="Rivero-Menendez O."/>
            <person name="Mead M.E."/>
            <person name="Silva L.P."/>
            <person name="Bastos R.W."/>
            <person name="Alastruey-Izquierdo A."/>
            <person name="Goldman G.H."/>
            <person name="Rokas A."/>
        </authorList>
    </citation>
    <scope>NUCLEOTIDE SEQUENCE</scope>
    <source>
        <strain evidence="4">CNM-CM8927</strain>
    </source>
</reference>
<accession>A0AAN5YGQ6</accession>
<feature type="signal peptide" evidence="3">
    <location>
        <begin position="1"/>
        <end position="26"/>
    </location>
</feature>